<dbReference type="Proteomes" id="UP000828390">
    <property type="component" value="Unassembled WGS sequence"/>
</dbReference>
<proteinExistence type="predicted"/>
<sequence length="63" mass="7143">MRLSISEYYVSPMCLTVSPHDSHEFVAQASDGIYTGESPTMKRNIKLKKQFHLVTFSPEPLAQ</sequence>
<reference evidence="1" key="1">
    <citation type="journal article" date="2019" name="bioRxiv">
        <title>The Genome of the Zebra Mussel, Dreissena polymorpha: A Resource for Invasive Species Research.</title>
        <authorList>
            <person name="McCartney M.A."/>
            <person name="Auch B."/>
            <person name="Kono T."/>
            <person name="Mallez S."/>
            <person name="Zhang Y."/>
            <person name="Obille A."/>
            <person name="Becker A."/>
            <person name="Abrahante J.E."/>
            <person name="Garbe J."/>
            <person name="Badalamenti J.P."/>
            <person name="Herman A."/>
            <person name="Mangelson H."/>
            <person name="Liachko I."/>
            <person name="Sullivan S."/>
            <person name="Sone E.D."/>
            <person name="Koren S."/>
            <person name="Silverstein K.A.T."/>
            <person name="Beckman K.B."/>
            <person name="Gohl D.M."/>
        </authorList>
    </citation>
    <scope>NUCLEOTIDE SEQUENCE</scope>
    <source>
        <strain evidence="1">Duluth1</strain>
        <tissue evidence="1">Whole animal</tissue>
    </source>
</reference>
<gene>
    <name evidence="1" type="ORF">DPMN_017525</name>
</gene>
<organism evidence="1 2">
    <name type="scientific">Dreissena polymorpha</name>
    <name type="common">Zebra mussel</name>
    <name type="synonym">Mytilus polymorpha</name>
    <dbReference type="NCBI Taxonomy" id="45954"/>
    <lineage>
        <taxon>Eukaryota</taxon>
        <taxon>Metazoa</taxon>
        <taxon>Spiralia</taxon>
        <taxon>Lophotrochozoa</taxon>
        <taxon>Mollusca</taxon>
        <taxon>Bivalvia</taxon>
        <taxon>Autobranchia</taxon>
        <taxon>Heteroconchia</taxon>
        <taxon>Euheterodonta</taxon>
        <taxon>Imparidentia</taxon>
        <taxon>Neoheterodontei</taxon>
        <taxon>Myida</taxon>
        <taxon>Dreissenoidea</taxon>
        <taxon>Dreissenidae</taxon>
        <taxon>Dreissena</taxon>
    </lineage>
</organism>
<comment type="caution">
    <text evidence="1">The sequence shown here is derived from an EMBL/GenBank/DDBJ whole genome shotgun (WGS) entry which is preliminary data.</text>
</comment>
<evidence type="ECO:0000313" key="1">
    <source>
        <dbReference type="EMBL" id="KAH3893378.1"/>
    </source>
</evidence>
<evidence type="ECO:0000313" key="2">
    <source>
        <dbReference type="Proteomes" id="UP000828390"/>
    </source>
</evidence>
<name>A0A9D4NF01_DREPO</name>
<reference evidence="1" key="2">
    <citation type="submission" date="2020-11" db="EMBL/GenBank/DDBJ databases">
        <authorList>
            <person name="McCartney M.A."/>
            <person name="Auch B."/>
            <person name="Kono T."/>
            <person name="Mallez S."/>
            <person name="Becker A."/>
            <person name="Gohl D.M."/>
            <person name="Silverstein K.A.T."/>
            <person name="Koren S."/>
            <person name="Bechman K.B."/>
            <person name="Herman A."/>
            <person name="Abrahante J.E."/>
            <person name="Garbe J."/>
        </authorList>
    </citation>
    <scope>NUCLEOTIDE SEQUENCE</scope>
    <source>
        <strain evidence="1">Duluth1</strain>
        <tissue evidence="1">Whole animal</tissue>
    </source>
</reference>
<dbReference type="EMBL" id="JAIWYP010000001">
    <property type="protein sequence ID" value="KAH3893378.1"/>
    <property type="molecule type" value="Genomic_DNA"/>
</dbReference>
<dbReference type="AlphaFoldDB" id="A0A9D4NF01"/>
<keyword evidence="2" id="KW-1185">Reference proteome</keyword>
<protein>
    <submittedName>
        <fullName evidence="1">Uncharacterized protein</fullName>
    </submittedName>
</protein>
<accession>A0A9D4NF01</accession>